<accession>A0ABU6AJ63</accession>
<evidence type="ECO:0000313" key="1">
    <source>
        <dbReference type="EMBL" id="MEB3371556.1"/>
    </source>
</evidence>
<proteinExistence type="predicted"/>
<sequence length="52" mass="6000">MLKEPEKSRVFALALLVGLTDAVDERLDIEVRRDLDLDQVQQLRRLGHAFPL</sequence>
<reference evidence="1 2" key="1">
    <citation type="submission" date="2023-10" db="EMBL/GenBank/DDBJ databases">
        <title>Saccharopolyspora sp. nov., isolated from mangrove soil.</title>
        <authorList>
            <person name="Lu Y."/>
            <person name="Liu W."/>
        </authorList>
    </citation>
    <scope>NUCLEOTIDE SEQUENCE [LARGE SCALE GENOMIC DNA]</scope>
    <source>
        <strain evidence="1 2">S2-29</strain>
    </source>
</reference>
<protein>
    <submittedName>
        <fullName evidence="1">Uncharacterized protein</fullName>
    </submittedName>
</protein>
<organism evidence="1 2">
    <name type="scientific">Saccharopolyspora mangrovi</name>
    <dbReference type="NCBI Taxonomy" id="3082379"/>
    <lineage>
        <taxon>Bacteria</taxon>
        <taxon>Bacillati</taxon>
        <taxon>Actinomycetota</taxon>
        <taxon>Actinomycetes</taxon>
        <taxon>Pseudonocardiales</taxon>
        <taxon>Pseudonocardiaceae</taxon>
        <taxon>Saccharopolyspora</taxon>
    </lineage>
</organism>
<gene>
    <name evidence="1" type="ORF">R4I43_29550</name>
</gene>
<dbReference type="RefSeq" id="WP_324268985.1">
    <property type="nucleotide sequence ID" value="NZ_JAWLNX010000030.1"/>
</dbReference>
<dbReference type="Proteomes" id="UP001327093">
    <property type="component" value="Unassembled WGS sequence"/>
</dbReference>
<keyword evidence="2" id="KW-1185">Reference proteome</keyword>
<name>A0ABU6AJ63_9PSEU</name>
<evidence type="ECO:0000313" key="2">
    <source>
        <dbReference type="Proteomes" id="UP001327093"/>
    </source>
</evidence>
<comment type="caution">
    <text evidence="1">The sequence shown here is derived from an EMBL/GenBank/DDBJ whole genome shotgun (WGS) entry which is preliminary data.</text>
</comment>
<dbReference type="EMBL" id="JAWLNX010000030">
    <property type="protein sequence ID" value="MEB3371556.1"/>
    <property type="molecule type" value="Genomic_DNA"/>
</dbReference>